<dbReference type="Proteomes" id="UP000235145">
    <property type="component" value="Unassembled WGS sequence"/>
</dbReference>
<sequence length="355" mass="42182">MSFSSIQKYTAALRYLGYGITFDESYEYLKGSKKTAVECVYWFSACVYEVFHEEYLRKPTQRDIERLYSAHEERHGFPSMLDSLDCMHVAWEKCPNAWRARKAIKRAFGVLKQTWHVVKYGTRLWDKERIKRMVLACIIMHNMIIEDESRTICTYYLNDVVVPIEEFVPGTNAFLERVVEIHNSEMCLNLREDVAEHLYQRSMNDDYVFYFFRPSCFPSLELRAYSDGDWDGDRRDRKSTTKFCVFLGESLISWKSKKHEVVSRSSMEVEYRAMAVTTYEIIWLRLLLVDMRVHIFSSTPLHRDNKSAIQIARNFVFHERTKHIENIGGKGKYRREMKNSRDRPTCSLLENENFE</sequence>
<reference evidence="1 2" key="1">
    <citation type="journal article" date="2017" name="Nat. Commun.">
        <title>Genome assembly with in vitro proximity ligation data and whole-genome triplication in lettuce.</title>
        <authorList>
            <person name="Reyes-Chin-Wo S."/>
            <person name="Wang Z."/>
            <person name="Yang X."/>
            <person name="Kozik A."/>
            <person name="Arikit S."/>
            <person name="Song C."/>
            <person name="Xia L."/>
            <person name="Froenicke L."/>
            <person name="Lavelle D.O."/>
            <person name="Truco M.J."/>
            <person name="Xia R."/>
            <person name="Zhu S."/>
            <person name="Xu C."/>
            <person name="Xu H."/>
            <person name="Xu X."/>
            <person name="Cox K."/>
            <person name="Korf I."/>
            <person name="Meyers B.C."/>
            <person name="Michelmore R.W."/>
        </authorList>
    </citation>
    <scope>NUCLEOTIDE SEQUENCE [LARGE SCALE GENOMIC DNA]</scope>
    <source>
        <strain evidence="2">cv. Salinas</strain>
        <tissue evidence="1">Seedlings</tissue>
    </source>
</reference>
<evidence type="ECO:0000313" key="2">
    <source>
        <dbReference type="Proteomes" id="UP000235145"/>
    </source>
</evidence>
<gene>
    <name evidence="1" type="ORF">LSAT_V11C900481320</name>
</gene>
<dbReference type="CDD" id="cd09272">
    <property type="entry name" value="RNase_HI_RT_Ty1"/>
    <property type="match status" value="1"/>
</dbReference>
<dbReference type="PANTHER" id="PTHR47150">
    <property type="entry name" value="OS12G0169200 PROTEIN"/>
    <property type="match status" value="1"/>
</dbReference>
<protein>
    <submittedName>
        <fullName evidence="1">Uncharacterized protein</fullName>
    </submittedName>
</protein>
<organism evidence="1 2">
    <name type="scientific">Lactuca sativa</name>
    <name type="common">Garden lettuce</name>
    <dbReference type="NCBI Taxonomy" id="4236"/>
    <lineage>
        <taxon>Eukaryota</taxon>
        <taxon>Viridiplantae</taxon>
        <taxon>Streptophyta</taxon>
        <taxon>Embryophyta</taxon>
        <taxon>Tracheophyta</taxon>
        <taxon>Spermatophyta</taxon>
        <taxon>Magnoliopsida</taxon>
        <taxon>eudicotyledons</taxon>
        <taxon>Gunneridae</taxon>
        <taxon>Pentapetalae</taxon>
        <taxon>asterids</taxon>
        <taxon>campanulids</taxon>
        <taxon>Asterales</taxon>
        <taxon>Asteraceae</taxon>
        <taxon>Cichorioideae</taxon>
        <taxon>Cichorieae</taxon>
        <taxon>Lactucinae</taxon>
        <taxon>Lactuca</taxon>
    </lineage>
</organism>
<dbReference type="Pfam" id="PF04827">
    <property type="entry name" value="Plant_tran"/>
    <property type="match status" value="1"/>
</dbReference>
<accession>A0A9R1UDD7</accession>
<keyword evidence="2" id="KW-1185">Reference proteome</keyword>
<dbReference type="PANTHER" id="PTHR47150:SF4">
    <property type="entry name" value="HARBINGER TRANSPOSASE-DERIVED PROTEIN-RELATED"/>
    <property type="match status" value="1"/>
</dbReference>
<dbReference type="InterPro" id="IPR006912">
    <property type="entry name" value="Harbinger_derived_prot"/>
</dbReference>
<name>A0A9R1UDD7_LACSA</name>
<comment type="caution">
    <text evidence="1">The sequence shown here is derived from an EMBL/GenBank/DDBJ whole genome shotgun (WGS) entry which is preliminary data.</text>
</comment>
<evidence type="ECO:0000313" key="1">
    <source>
        <dbReference type="EMBL" id="KAJ0185122.1"/>
    </source>
</evidence>
<dbReference type="EMBL" id="NBSK02000009">
    <property type="protein sequence ID" value="KAJ0185122.1"/>
    <property type="molecule type" value="Genomic_DNA"/>
</dbReference>
<dbReference type="AlphaFoldDB" id="A0A9R1UDD7"/>
<proteinExistence type="predicted"/>